<dbReference type="AlphaFoldDB" id="A0AAE0NJV5"/>
<dbReference type="Proteomes" id="UP001287356">
    <property type="component" value="Unassembled WGS sequence"/>
</dbReference>
<evidence type="ECO:0000313" key="3">
    <source>
        <dbReference type="Proteomes" id="UP001287356"/>
    </source>
</evidence>
<sequence>MGSLSVVGATAQIVGLWNTILDTLKTLDTLHSKIPDPSLRGAVPILQRTLERLRAVHEAVTEELGISDEAITQQPKPSQPETFLDLVLANILTLEELNSLLAVLQTRRERGMSTLAAVQIEVWLGSKDNIHAKVVRLEECLRALENYFVPDRTKELALGSAELDGKFIITYPVGVGLGEREHDEKADGCAADGMASFEPREYPFNPVLFLAAVGACVTSIWGSDILRSSVSDFNMSWNTTATPTPLLKLNSALHSPSVLVAAIATTSLSLTAHHYILDRAGKQRDGLLLSVVGTGVVVSLALGLNGITILLRVAPWLAISAFLLSAVLNAMS</sequence>
<proteinExistence type="predicted"/>
<comment type="caution">
    <text evidence="2">The sequence shown here is derived from an EMBL/GenBank/DDBJ whole genome shotgun (WGS) entry which is preliminary data.</text>
</comment>
<feature type="transmembrane region" description="Helical" evidence="1">
    <location>
        <begin position="253"/>
        <end position="275"/>
    </location>
</feature>
<dbReference type="EMBL" id="JAULSN010000001">
    <property type="protein sequence ID" value="KAK3382740.1"/>
    <property type="molecule type" value="Genomic_DNA"/>
</dbReference>
<reference evidence="2" key="2">
    <citation type="submission" date="2023-06" db="EMBL/GenBank/DDBJ databases">
        <authorList>
            <consortium name="Lawrence Berkeley National Laboratory"/>
            <person name="Haridas S."/>
            <person name="Hensen N."/>
            <person name="Bonometti L."/>
            <person name="Westerberg I."/>
            <person name="Brannstrom I.O."/>
            <person name="Guillou S."/>
            <person name="Cros-Aarteil S."/>
            <person name="Calhoun S."/>
            <person name="Kuo A."/>
            <person name="Mondo S."/>
            <person name="Pangilinan J."/>
            <person name="Riley R."/>
            <person name="Labutti K."/>
            <person name="Andreopoulos B."/>
            <person name="Lipzen A."/>
            <person name="Chen C."/>
            <person name="Yanf M."/>
            <person name="Daum C."/>
            <person name="Ng V."/>
            <person name="Clum A."/>
            <person name="Steindorff A."/>
            <person name="Ohm R."/>
            <person name="Martin F."/>
            <person name="Silar P."/>
            <person name="Natvig D."/>
            <person name="Lalanne C."/>
            <person name="Gautier V."/>
            <person name="Ament-Velasquez S.L."/>
            <person name="Kruys A."/>
            <person name="Hutchinson M.I."/>
            <person name="Powell A.J."/>
            <person name="Barry K."/>
            <person name="Miller A.N."/>
            <person name="Grigoriev I.V."/>
            <person name="Debuchy R."/>
            <person name="Gladieux P."/>
            <person name="Thoren M.H."/>
            <person name="Johannesson H."/>
        </authorList>
    </citation>
    <scope>NUCLEOTIDE SEQUENCE</scope>
    <source>
        <strain evidence="2">CBS 958.72</strain>
    </source>
</reference>
<name>A0AAE0NJV5_9PEZI</name>
<reference evidence="2" key="1">
    <citation type="journal article" date="2023" name="Mol. Phylogenet. Evol.">
        <title>Genome-scale phylogeny and comparative genomics of the fungal order Sordariales.</title>
        <authorList>
            <person name="Hensen N."/>
            <person name="Bonometti L."/>
            <person name="Westerberg I."/>
            <person name="Brannstrom I.O."/>
            <person name="Guillou S."/>
            <person name="Cros-Aarteil S."/>
            <person name="Calhoun S."/>
            <person name="Haridas S."/>
            <person name="Kuo A."/>
            <person name="Mondo S."/>
            <person name="Pangilinan J."/>
            <person name="Riley R."/>
            <person name="LaButti K."/>
            <person name="Andreopoulos B."/>
            <person name="Lipzen A."/>
            <person name="Chen C."/>
            <person name="Yan M."/>
            <person name="Daum C."/>
            <person name="Ng V."/>
            <person name="Clum A."/>
            <person name="Steindorff A."/>
            <person name="Ohm R.A."/>
            <person name="Martin F."/>
            <person name="Silar P."/>
            <person name="Natvig D.O."/>
            <person name="Lalanne C."/>
            <person name="Gautier V."/>
            <person name="Ament-Velasquez S.L."/>
            <person name="Kruys A."/>
            <person name="Hutchinson M.I."/>
            <person name="Powell A.J."/>
            <person name="Barry K."/>
            <person name="Miller A.N."/>
            <person name="Grigoriev I.V."/>
            <person name="Debuchy R."/>
            <person name="Gladieux P."/>
            <person name="Hiltunen Thoren M."/>
            <person name="Johannesson H."/>
        </authorList>
    </citation>
    <scope>NUCLEOTIDE SEQUENCE</scope>
    <source>
        <strain evidence="2">CBS 958.72</strain>
    </source>
</reference>
<keyword evidence="1" id="KW-0472">Membrane</keyword>
<organism evidence="2 3">
    <name type="scientific">Lasiosphaeria ovina</name>
    <dbReference type="NCBI Taxonomy" id="92902"/>
    <lineage>
        <taxon>Eukaryota</taxon>
        <taxon>Fungi</taxon>
        <taxon>Dikarya</taxon>
        <taxon>Ascomycota</taxon>
        <taxon>Pezizomycotina</taxon>
        <taxon>Sordariomycetes</taxon>
        <taxon>Sordariomycetidae</taxon>
        <taxon>Sordariales</taxon>
        <taxon>Lasiosphaeriaceae</taxon>
        <taxon>Lasiosphaeria</taxon>
    </lineage>
</organism>
<evidence type="ECO:0000256" key="1">
    <source>
        <dbReference type="SAM" id="Phobius"/>
    </source>
</evidence>
<keyword evidence="3" id="KW-1185">Reference proteome</keyword>
<protein>
    <submittedName>
        <fullName evidence="2">Uncharacterized protein</fullName>
    </submittedName>
</protein>
<feature type="transmembrane region" description="Helical" evidence="1">
    <location>
        <begin position="313"/>
        <end position="331"/>
    </location>
</feature>
<keyword evidence="1" id="KW-0812">Transmembrane</keyword>
<gene>
    <name evidence="2" type="ORF">B0T24DRAFT_714772</name>
</gene>
<feature type="transmembrane region" description="Helical" evidence="1">
    <location>
        <begin position="287"/>
        <end position="307"/>
    </location>
</feature>
<keyword evidence="1" id="KW-1133">Transmembrane helix</keyword>
<evidence type="ECO:0000313" key="2">
    <source>
        <dbReference type="EMBL" id="KAK3382740.1"/>
    </source>
</evidence>
<accession>A0AAE0NJV5</accession>